<sequence>MQSSQKHVFTSHDDTQLAYQHWPAATEKDTKKAIILFHRGHEHSGRMSHLVNELNLPEFDFFAWDARGHGESPGLRGDAPSFSACVKDIQYFVQHIESTYNISSTNIAVIGQSVGAVLAATWVHDYAPKIRALCLASPAFDIKLYVPFAKAGLTVLSKLKGNFFITSYVKANMLTHDVERAKTYDTDPQIAKAISVRMLLGLYAASERIVNDAQNIFVPTQVLCSGSDFVVFRKPQQQFYEKLPHPRKEFHVLDGFYHDTLGEKDRHIAIEKIRRFILQSFAEDYLAPDVLNADKIGSSCATAEQLSSPFPASSIKNLFWNLTKRNLKLGSKFSRGLKIGEDTGYDSGSTLDFVYRNQGESKNILGNIIDQQYLNAIGWRGIRVRKQHIEQLLAKYAQVLNKQRKDIRILDIAAGHGRYILDAVSQLPTPPKSVLLRDYSELNVESGSALIQERKLDNIAQFELGDAFDTASLAKVKPKPNLVIVSGLYELFSDNDLLRQSLSGIHQAMLQGGFLIYTGQIWHPQQEFIARALTSHRQGDAWVMRLRSQAEMDALVEQAGFKKVDQCIDEFGIFTVSVAQKI</sequence>
<dbReference type="Gene3D" id="3.40.50.150">
    <property type="entry name" value="Vaccinia Virus protein VP39"/>
    <property type="match status" value="1"/>
</dbReference>
<dbReference type="SUPFAM" id="SSF53335">
    <property type="entry name" value="S-adenosyl-L-methionine-dependent methyltransferases"/>
    <property type="match status" value="1"/>
</dbReference>
<evidence type="ECO:0008006" key="5">
    <source>
        <dbReference type="Google" id="ProtNLM"/>
    </source>
</evidence>
<dbReference type="CDD" id="cd02440">
    <property type="entry name" value="AdoMet_MTases"/>
    <property type="match status" value="1"/>
</dbReference>
<feature type="domain" description="Serine aminopeptidase S33" evidence="1">
    <location>
        <begin position="29"/>
        <end position="265"/>
    </location>
</feature>
<keyword evidence="4" id="KW-1185">Reference proteome</keyword>
<dbReference type="SUPFAM" id="SSF53474">
    <property type="entry name" value="alpha/beta-Hydrolases"/>
    <property type="match status" value="1"/>
</dbReference>
<dbReference type="Pfam" id="PF12147">
    <property type="entry name" value="Methyltransf_20"/>
    <property type="match status" value="1"/>
</dbReference>
<gene>
    <name evidence="3" type="ORF">F957_01363</name>
</gene>
<organism evidence="3 4">
    <name type="scientific">Acinetobacter gyllenbergii CIP 110306 = MTCC 11365</name>
    <dbReference type="NCBI Taxonomy" id="1217657"/>
    <lineage>
        <taxon>Bacteria</taxon>
        <taxon>Pseudomonadati</taxon>
        <taxon>Pseudomonadota</taxon>
        <taxon>Gammaproteobacteria</taxon>
        <taxon>Moraxellales</taxon>
        <taxon>Moraxellaceae</taxon>
        <taxon>Acinetobacter</taxon>
    </lineage>
</organism>
<dbReference type="InterPro" id="IPR022742">
    <property type="entry name" value="Hydrolase_4"/>
</dbReference>
<dbReference type="EMBL" id="ATGG01000011">
    <property type="protein sequence ID" value="EPF88076.1"/>
    <property type="molecule type" value="Genomic_DNA"/>
</dbReference>
<name>A0A829HK71_9GAMM</name>
<evidence type="ECO:0000259" key="2">
    <source>
        <dbReference type="Pfam" id="PF12147"/>
    </source>
</evidence>
<comment type="caution">
    <text evidence="3">The sequence shown here is derived from an EMBL/GenBank/DDBJ whole genome shotgun (WGS) entry which is preliminary data.</text>
</comment>
<dbReference type="AlphaFoldDB" id="A0A829HK71"/>
<dbReference type="InterPro" id="IPR022744">
    <property type="entry name" value="MeTrfase_dom_put"/>
</dbReference>
<dbReference type="PANTHER" id="PTHR11614">
    <property type="entry name" value="PHOSPHOLIPASE-RELATED"/>
    <property type="match status" value="1"/>
</dbReference>
<reference evidence="3 4" key="1">
    <citation type="submission" date="2013-06" db="EMBL/GenBank/DDBJ databases">
        <title>The Genome Sequence of Acinetobacter gyllenbergii CIP 110306.</title>
        <authorList>
            <consortium name="The Broad Institute Genome Sequencing Platform"/>
            <consortium name="The Broad Institute Genome Sequencing Center for Infectious Disease"/>
            <person name="Cerqueira G."/>
            <person name="Feldgarden M."/>
            <person name="Courvalin P."/>
            <person name="Perichon B."/>
            <person name="Grillot-Courvalin C."/>
            <person name="Clermont D."/>
            <person name="Rocha E."/>
            <person name="Yoon E.-J."/>
            <person name="Nemec A."/>
            <person name="Young S.K."/>
            <person name="Zeng Q."/>
            <person name="Gargeya S."/>
            <person name="Fitzgerald M."/>
            <person name="Abouelleil A."/>
            <person name="Alvarado L."/>
            <person name="Berlin A.M."/>
            <person name="Chapman S.B."/>
            <person name="Dewar J."/>
            <person name="Goldberg J."/>
            <person name="Griggs A."/>
            <person name="Gujja S."/>
            <person name="Hansen M."/>
            <person name="Howarth C."/>
            <person name="Imamovic A."/>
            <person name="Larimer J."/>
            <person name="McCowan C."/>
            <person name="Murphy C."/>
            <person name="Pearson M."/>
            <person name="Priest M."/>
            <person name="Roberts A."/>
            <person name="Saif S."/>
            <person name="Shea T."/>
            <person name="Sykes S."/>
            <person name="Wortman J."/>
            <person name="Nusbaum C."/>
            <person name="Birren B."/>
        </authorList>
    </citation>
    <scope>NUCLEOTIDE SEQUENCE [LARGE SCALE GENOMIC DNA]</scope>
    <source>
        <strain evidence="3 4">CIP 110306</strain>
    </source>
</reference>
<dbReference type="RefSeq" id="WP_016540163.1">
    <property type="nucleotide sequence ID" value="NZ_ASQH01000001.1"/>
</dbReference>
<feature type="domain" description="Methyltransferase" evidence="2">
    <location>
        <begin position="273"/>
        <end position="581"/>
    </location>
</feature>
<proteinExistence type="predicted"/>
<dbReference type="Proteomes" id="UP000014523">
    <property type="component" value="Unassembled WGS sequence"/>
</dbReference>
<evidence type="ECO:0000259" key="1">
    <source>
        <dbReference type="Pfam" id="PF12146"/>
    </source>
</evidence>
<dbReference type="InterPro" id="IPR051044">
    <property type="entry name" value="MAG_DAG_Lipase"/>
</dbReference>
<dbReference type="FunFam" id="3.40.50.1820:FF:000201">
    <property type="entry name" value="Alpha/beta fold hydrolase"/>
    <property type="match status" value="1"/>
</dbReference>
<accession>A0A829HK71</accession>
<evidence type="ECO:0000313" key="4">
    <source>
        <dbReference type="Proteomes" id="UP000014523"/>
    </source>
</evidence>
<protein>
    <recommendedName>
        <fullName evidence="5">Serine aminopeptidase S33 domain-containing protein</fullName>
    </recommendedName>
</protein>
<dbReference type="InterPro" id="IPR029063">
    <property type="entry name" value="SAM-dependent_MTases_sf"/>
</dbReference>
<dbReference type="Gene3D" id="3.40.50.1820">
    <property type="entry name" value="alpha/beta hydrolase"/>
    <property type="match status" value="1"/>
</dbReference>
<dbReference type="Pfam" id="PF12146">
    <property type="entry name" value="Hydrolase_4"/>
    <property type="match status" value="1"/>
</dbReference>
<evidence type="ECO:0000313" key="3">
    <source>
        <dbReference type="EMBL" id="EPF88076.1"/>
    </source>
</evidence>
<dbReference type="InterPro" id="IPR029058">
    <property type="entry name" value="AB_hydrolase_fold"/>
</dbReference>